<feature type="transmembrane region" description="Helical" evidence="5">
    <location>
        <begin position="21"/>
        <end position="44"/>
    </location>
</feature>
<dbReference type="HOGENOM" id="CLU_101327_0_0_12"/>
<keyword evidence="5" id="KW-0813">Transport</keyword>
<feature type="transmembrane region" description="Helical" evidence="5">
    <location>
        <begin position="91"/>
        <end position="121"/>
    </location>
</feature>
<dbReference type="EMBL" id="CP003155">
    <property type="protein sequence ID" value="AEV28131.1"/>
    <property type="molecule type" value="Genomic_DNA"/>
</dbReference>
<dbReference type="eggNOG" id="COG0842">
    <property type="taxonomic scope" value="Bacteria"/>
</dbReference>
<dbReference type="GO" id="GO:0140359">
    <property type="term" value="F:ABC-type transporter activity"/>
    <property type="evidence" value="ECO:0007669"/>
    <property type="project" value="InterPro"/>
</dbReference>
<feature type="transmembrane region" description="Helical" evidence="5">
    <location>
        <begin position="127"/>
        <end position="150"/>
    </location>
</feature>
<evidence type="ECO:0000256" key="5">
    <source>
        <dbReference type="RuleBase" id="RU361157"/>
    </source>
</evidence>
<dbReference type="STRING" id="158190.SpiGrapes_0269"/>
<comment type="similarity">
    <text evidence="5">Belongs to the ABC-2 integral membrane protein family.</text>
</comment>
<dbReference type="InterPro" id="IPR047817">
    <property type="entry name" value="ABC2_TM_bact-type"/>
</dbReference>
<evidence type="ECO:0000259" key="6">
    <source>
        <dbReference type="PROSITE" id="PS51012"/>
    </source>
</evidence>
<dbReference type="AlphaFoldDB" id="G8QUV5"/>
<dbReference type="OrthoDB" id="42944at2"/>
<dbReference type="InterPro" id="IPR051784">
    <property type="entry name" value="Nod_factor_ABC_transporter"/>
</dbReference>
<dbReference type="GO" id="GO:0043190">
    <property type="term" value="C:ATP-binding cassette (ABC) transporter complex"/>
    <property type="evidence" value="ECO:0007669"/>
    <property type="project" value="InterPro"/>
</dbReference>
<feature type="domain" description="ABC transmembrane type-2" evidence="6">
    <location>
        <begin position="10"/>
        <end position="240"/>
    </location>
</feature>
<dbReference type="PROSITE" id="PS51012">
    <property type="entry name" value="ABC_TM2"/>
    <property type="match status" value="1"/>
</dbReference>
<keyword evidence="8" id="KW-1185">Reference proteome</keyword>
<dbReference type="InterPro" id="IPR000412">
    <property type="entry name" value="ABC_2_transport"/>
</dbReference>
<feature type="transmembrane region" description="Helical" evidence="5">
    <location>
        <begin position="162"/>
        <end position="184"/>
    </location>
</feature>
<sequence length="265" mass="28870">MSAYSYHLMYDIRTGLRDKSLMLMNYLFPLGFLLLAGLFMTQVNPFFKDIMIPGMILFGIMSSTLLNLSSIQIQARETGIFRSYRVNGVKLWSLVSIPILSSSIHSVLVSAIVTVLSLFLFDAAAPVNWWWFFVVLVTCAVCLSTIGMLIGIVSPSARAGILLAQMVFIPSVILGGLMVPAAMIPANLQFIVSLLPASHGIQAFNNLSMGSGNGKFEPLVILLVSSVVNLVLCLALFQWEAGNHAGKKKFFGLLALLPFLASYVV</sequence>
<dbReference type="PIRSF" id="PIRSF006648">
    <property type="entry name" value="DrrB"/>
    <property type="match status" value="1"/>
</dbReference>
<evidence type="ECO:0000313" key="8">
    <source>
        <dbReference type="Proteomes" id="UP000005632"/>
    </source>
</evidence>
<reference evidence="7 8" key="1">
    <citation type="submission" date="2011-11" db="EMBL/GenBank/DDBJ databases">
        <title>Complete sequence of Spirochaeta sp. grapes.</title>
        <authorList>
            <consortium name="US DOE Joint Genome Institute"/>
            <person name="Lucas S."/>
            <person name="Han J."/>
            <person name="Lapidus A."/>
            <person name="Cheng J.-F."/>
            <person name="Goodwin L."/>
            <person name="Pitluck S."/>
            <person name="Peters L."/>
            <person name="Ovchinnikova G."/>
            <person name="Munk A.C."/>
            <person name="Detter J.C."/>
            <person name="Han C."/>
            <person name="Tapia R."/>
            <person name="Land M."/>
            <person name="Hauser L."/>
            <person name="Kyrpides N."/>
            <person name="Ivanova N."/>
            <person name="Pagani I."/>
            <person name="Ritalahtilisa K."/>
            <person name="Loeffler F."/>
            <person name="Woyke T."/>
        </authorList>
    </citation>
    <scope>NUCLEOTIDE SEQUENCE [LARGE SCALE GENOMIC DNA]</scope>
    <source>
        <strain evidence="8">ATCC BAA-1885 / DSM 22778 / Grapes</strain>
    </source>
</reference>
<keyword evidence="2 5" id="KW-0812">Transmembrane</keyword>
<dbReference type="Pfam" id="PF01061">
    <property type="entry name" value="ABC2_membrane"/>
    <property type="match status" value="1"/>
</dbReference>
<dbReference type="Proteomes" id="UP000005632">
    <property type="component" value="Chromosome"/>
</dbReference>
<keyword evidence="5" id="KW-1003">Cell membrane</keyword>
<dbReference type="InterPro" id="IPR013525">
    <property type="entry name" value="ABC2_TM"/>
</dbReference>
<dbReference type="RefSeq" id="WP_014268980.1">
    <property type="nucleotide sequence ID" value="NC_016633.1"/>
</dbReference>
<gene>
    <name evidence="7" type="ordered locus">SpiGrapes_0269</name>
</gene>
<evidence type="ECO:0000256" key="3">
    <source>
        <dbReference type="ARBA" id="ARBA00022989"/>
    </source>
</evidence>
<feature type="transmembrane region" description="Helical" evidence="5">
    <location>
        <begin position="249"/>
        <end position="264"/>
    </location>
</feature>
<evidence type="ECO:0000256" key="2">
    <source>
        <dbReference type="ARBA" id="ARBA00022692"/>
    </source>
</evidence>
<dbReference type="KEGG" id="sgp:SpiGrapes_0269"/>
<organism evidence="7 8">
    <name type="scientific">Sphaerochaeta pleomorpha (strain ATCC BAA-1885 / DSM 22778 / Grapes)</name>
    <dbReference type="NCBI Taxonomy" id="158190"/>
    <lineage>
        <taxon>Bacteria</taxon>
        <taxon>Pseudomonadati</taxon>
        <taxon>Spirochaetota</taxon>
        <taxon>Spirochaetia</taxon>
        <taxon>Spirochaetales</taxon>
        <taxon>Sphaerochaetaceae</taxon>
        <taxon>Sphaerochaeta</taxon>
    </lineage>
</organism>
<feature type="transmembrane region" description="Helical" evidence="5">
    <location>
        <begin position="50"/>
        <end position="70"/>
    </location>
</feature>
<dbReference type="PANTHER" id="PTHR43229:SF2">
    <property type="entry name" value="NODULATION PROTEIN J"/>
    <property type="match status" value="1"/>
</dbReference>
<protein>
    <recommendedName>
        <fullName evidence="5">Transport permease protein</fullName>
    </recommendedName>
</protein>
<feature type="transmembrane region" description="Helical" evidence="5">
    <location>
        <begin position="219"/>
        <end position="237"/>
    </location>
</feature>
<name>G8QUV5_SPHPG</name>
<comment type="subcellular location">
    <subcellularLocation>
        <location evidence="5">Cell membrane</location>
        <topology evidence="5">Multi-pass membrane protein</topology>
    </subcellularLocation>
    <subcellularLocation>
        <location evidence="1">Membrane</location>
        <topology evidence="1">Multi-pass membrane protein</topology>
    </subcellularLocation>
</comment>
<accession>G8QUV5</accession>
<proteinExistence type="inferred from homology"/>
<keyword evidence="4 5" id="KW-0472">Membrane</keyword>
<keyword evidence="3 5" id="KW-1133">Transmembrane helix</keyword>
<dbReference type="PANTHER" id="PTHR43229">
    <property type="entry name" value="NODULATION PROTEIN J"/>
    <property type="match status" value="1"/>
</dbReference>
<evidence type="ECO:0000256" key="4">
    <source>
        <dbReference type="ARBA" id="ARBA00023136"/>
    </source>
</evidence>
<evidence type="ECO:0000256" key="1">
    <source>
        <dbReference type="ARBA" id="ARBA00004141"/>
    </source>
</evidence>
<evidence type="ECO:0000313" key="7">
    <source>
        <dbReference type="EMBL" id="AEV28131.1"/>
    </source>
</evidence>